<accession>W7T4S9</accession>
<feature type="chain" id="PRO_5004900277" evidence="1">
    <location>
        <begin position="27"/>
        <end position="313"/>
    </location>
</feature>
<name>W7T4S9_9STRA</name>
<dbReference type="PROSITE" id="PS51257">
    <property type="entry name" value="PROKAR_LIPOPROTEIN"/>
    <property type="match status" value="1"/>
</dbReference>
<organism evidence="2 3">
    <name type="scientific">Nannochloropsis gaditana</name>
    <dbReference type="NCBI Taxonomy" id="72520"/>
    <lineage>
        <taxon>Eukaryota</taxon>
        <taxon>Sar</taxon>
        <taxon>Stramenopiles</taxon>
        <taxon>Ochrophyta</taxon>
        <taxon>Eustigmatophyceae</taxon>
        <taxon>Eustigmatales</taxon>
        <taxon>Monodopsidaceae</taxon>
        <taxon>Nannochloropsis</taxon>
    </lineage>
</organism>
<evidence type="ECO:0000256" key="1">
    <source>
        <dbReference type="SAM" id="SignalP"/>
    </source>
</evidence>
<feature type="signal peptide" evidence="1">
    <location>
        <begin position="1"/>
        <end position="26"/>
    </location>
</feature>
<sequence>MKLTSPSAVIAGVVFFLSCKHLLTSAWIGPFATAPSASLPRDPPPVVICPGFGNDQIDYLNPMNLGEEAGMVQALRRRGFPVYVVPVKRTDWLKFANGLFTPSFWSQTMTPRDLSFGWYLNKVVQTVERAASEHPGRKALVVGHSAGGWLARAALGDGAWTGKAAKEVRDLVQGCVTLGTPHLPPAPPGVCVTRGALGHVHLNYPGAFLKPQGLFYMTVAGVAVEGRREPQGAGRRERRGGSIEDFAFRSYVQVCGRGDVVGDGVVPLEAAHLEGAKQVNLQNVFHSINAPKAWYGSEEVIDSWLGEVEGIRY</sequence>
<dbReference type="PANTHER" id="PTHR47909:SF2">
    <property type="entry name" value="GPI INOSITOL-DEACYLASE"/>
    <property type="match status" value="1"/>
</dbReference>
<dbReference type="AlphaFoldDB" id="W7T4S9"/>
<comment type="caution">
    <text evidence="2">The sequence shown here is derived from an EMBL/GenBank/DDBJ whole genome shotgun (WGS) entry which is preliminary data.</text>
</comment>
<dbReference type="InterPro" id="IPR029058">
    <property type="entry name" value="AB_hydrolase_fold"/>
</dbReference>
<keyword evidence="3" id="KW-1185">Reference proteome</keyword>
<reference evidence="2 3" key="1">
    <citation type="journal article" date="2014" name="Mol. Plant">
        <title>Chromosome Scale Genome Assembly and Transcriptome Profiling of Nannochloropsis gaditana in Nitrogen Depletion.</title>
        <authorList>
            <person name="Corteggiani Carpinelli E."/>
            <person name="Telatin A."/>
            <person name="Vitulo N."/>
            <person name="Forcato C."/>
            <person name="D'Angelo M."/>
            <person name="Schiavon R."/>
            <person name="Vezzi A."/>
            <person name="Giacometti G.M."/>
            <person name="Morosinotto T."/>
            <person name="Valle G."/>
        </authorList>
    </citation>
    <scope>NUCLEOTIDE SEQUENCE [LARGE SCALE GENOMIC DNA]</scope>
    <source>
        <strain evidence="2 3">B-31</strain>
    </source>
</reference>
<keyword evidence="1" id="KW-0732">Signal</keyword>
<protein>
    <submittedName>
        <fullName evidence="2">Uncharacterized protein</fullName>
    </submittedName>
</protein>
<proteinExistence type="predicted"/>
<evidence type="ECO:0000313" key="3">
    <source>
        <dbReference type="Proteomes" id="UP000019335"/>
    </source>
</evidence>
<evidence type="ECO:0000313" key="2">
    <source>
        <dbReference type="EMBL" id="EWM21562.1"/>
    </source>
</evidence>
<dbReference type="SUPFAM" id="SSF53474">
    <property type="entry name" value="alpha/beta-Hydrolases"/>
    <property type="match status" value="1"/>
</dbReference>
<dbReference type="OrthoDB" id="348976at2759"/>
<dbReference type="EMBL" id="AZIL01002442">
    <property type="protein sequence ID" value="EWM21562.1"/>
    <property type="molecule type" value="Genomic_DNA"/>
</dbReference>
<dbReference type="Gene3D" id="3.40.50.1820">
    <property type="entry name" value="alpha/beta hydrolase"/>
    <property type="match status" value="1"/>
</dbReference>
<dbReference type="PANTHER" id="PTHR47909">
    <property type="entry name" value="ALPHA/BETA-HYDROLASES SUPERFAMILY PROTEIN"/>
    <property type="match status" value="1"/>
</dbReference>
<dbReference type="Proteomes" id="UP000019335">
    <property type="component" value="Unassembled WGS sequence"/>
</dbReference>
<gene>
    <name evidence="2" type="ORF">Naga_100012g9</name>
</gene>